<dbReference type="Proteomes" id="UP001143309">
    <property type="component" value="Unassembled WGS sequence"/>
</dbReference>
<dbReference type="RefSeq" id="WP_271202371.1">
    <property type="nucleotide sequence ID" value="NZ_BSFL01000005.1"/>
</dbReference>
<gene>
    <name evidence="1" type="ORF">GCM10008174_36530</name>
</gene>
<proteinExistence type="predicted"/>
<dbReference type="EMBL" id="BSFL01000005">
    <property type="protein sequence ID" value="GLK81912.1"/>
    <property type="molecule type" value="Genomic_DNA"/>
</dbReference>
<reference evidence="1" key="2">
    <citation type="submission" date="2023-01" db="EMBL/GenBank/DDBJ databases">
        <authorList>
            <person name="Sun Q."/>
            <person name="Evtushenko L."/>
        </authorList>
    </citation>
    <scope>NUCLEOTIDE SEQUENCE</scope>
    <source>
        <strain evidence="1">VKM B-2748</strain>
    </source>
</reference>
<name>A0A9W6N8Y8_9HYPH</name>
<comment type="caution">
    <text evidence="1">The sequence shown here is derived from an EMBL/GenBank/DDBJ whole genome shotgun (WGS) entry which is preliminary data.</text>
</comment>
<keyword evidence="2" id="KW-1185">Reference proteome</keyword>
<dbReference type="AlphaFoldDB" id="A0A9W6N8Y8"/>
<organism evidence="1 2">
    <name type="scientific">Methylopila turkensis</name>
    <dbReference type="NCBI Taxonomy" id="1437816"/>
    <lineage>
        <taxon>Bacteria</taxon>
        <taxon>Pseudomonadati</taxon>
        <taxon>Pseudomonadota</taxon>
        <taxon>Alphaproteobacteria</taxon>
        <taxon>Hyphomicrobiales</taxon>
        <taxon>Methylopilaceae</taxon>
        <taxon>Methylopila</taxon>
    </lineage>
</organism>
<protein>
    <submittedName>
        <fullName evidence="1">Uncharacterized protein</fullName>
    </submittedName>
</protein>
<accession>A0A9W6N8Y8</accession>
<evidence type="ECO:0000313" key="1">
    <source>
        <dbReference type="EMBL" id="GLK81912.1"/>
    </source>
</evidence>
<sequence length="57" mass="6298">MNDVVDQDRAWTVENVQDLQALAREKVPASVIALRLRRSQADIHAKASEIGVTLVAE</sequence>
<evidence type="ECO:0000313" key="2">
    <source>
        <dbReference type="Proteomes" id="UP001143309"/>
    </source>
</evidence>
<reference evidence="1" key="1">
    <citation type="journal article" date="2014" name="Int. J. Syst. Evol. Microbiol.">
        <title>Complete genome sequence of Corynebacterium casei LMG S-19264T (=DSM 44701T), isolated from a smear-ripened cheese.</title>
        <authorList>
            <consortium name="US DOE Joint Genome Institute (JGI-PGF)"/>
            <person name="Walter F."/>
            <person name="Albersmeier A."/>
            <person name="Kalinowski J."/>
            <person name="Ruckert C."/>
        </authorList>
    </citation>
    <scope>NUCLEOTIDE SEQUENCE</scope>
    <source>
        <strain evidence="1">VKM B-2748</strain>
    </source>
</reference>